<dbReference type="AlphaFoldDB" id="A0A4Q4T8A5"/>
<dbReference type="InterPro" id="IPR018810">
    <property type="entry name" value="UPF0662"/>
</dbReference>
<feature type="region of interest" description="Disordered" evidence="1">
    <location>
        <begin position="362"/>
        <end position="389"/>
    </location>
</feature>
<dbReference type="GO" id="GO:0005634">
    <property type="term" value="C:nucleus"/>
    <property type="evidence" value="ECO:0007669"/>
    <property type="project" value="TreeGrafter"/>
</dbReference>
<dbReference type="PANTHER" id="PTHR28086">
    <property type="entry name" value="UPF0662 PROTEIN YPL260W"/>
    <property type="match status" value="1"/>
</dbReference>
<evidence type="ECO:0000313" key="3">
    <source>
        <dbReference type="Proteomes" id="UP000293360"/>
    </source>
</evidence>
<comment type="caution">
    <text evidence="2">The sequence shown here is derived from an EMBL/GenBank/DDBJ whole genome shotgun (WGS) entry which is preliminary data.</text>
</comment>
<proteinExistence type="predicted"/>
<dbReference type="EMBL" id="QJNU01000302">
    <property type="protein sequence ID" value="RYP02751.1"/>
    <property type="molecule type" value="Genomic_DNA"/>
</dbReference>
<organism evidence="2 3">
    <name type="scientific">Monosporascus ibericus</name>
    <dbReference type="NCBI Taxonomy" id="155417"/>
    <lineage>
        <taxon>Eukaryota</taxon>
        <taxon>Fungi</taxon>
        <taxon>Dikarya</taxon>
        <taxon>Ascomycota</taxon>
        <taxon>Pezizomycotina</taxon>
        <taxon>Sordariomycetes</taxon>
        <taxon>Xylariomycetidae</taxon>
        <taxon>Xylariales</taxon>
        <taxon>Xylariales incertae sedis</taxon>
        <taxon>Monosporascus</taxon>
    </lineage>
</organism>
<dbReference type="STRING" id="155417.A0A4Q4T8A5"/>
<sequence>MDTPKIPAPKDEGEKEILENMINIRDQLQLRKLDRSTYVRTQDVMVLYDRTIDQVKRLNEIRHGKAAEENRVDRVVDSCFQLLSLFFMTIGRNNEAPAAYALTSTIRRLLDHLTEADLFSAKDLESMSHTLDHLSEIVHNASNNKSAPFLETLLANRISRCRASLNNLQQKLEEIAEPLRPTAETLVSILRQMAGINTRSKFNPKEIHKLRSQLDEISAKRVDGKFVDENNKVLNGSDKVSELLDRNGEFPEKWMPLYKILVGIRNELDKLSLTQAWSLRETDLYDYQRQLDKIDESRVDGNWVDDEGQPAELYVQRLNSLDDMRVDGKFMVGDDVPEGQAAVTELLAECFDLNYELRLAVESESESPSAKPAEDKSPVTQPPDVKPDT</sequence>
<dbReference type="Pfam" id="PF10303">
    <property type="entry name" value="DUF2408"/>
    <property type="match status" value="1"/>
</dbReference>
<dbReference type="GO" id="GO:0005737">
    <property type="term" value="C:cytoplasm"/>
    <property type="evidence" value="ECO:0007669"/>
    <property type="project" value="TreeGrafter"/>
</dbReference>
<accession>A0A4Q4T8A5</accession>
<keyword evidence="3" id="KW-1185">Reference proteome</keyword>
<dbReference type="Proteomes" id="UP000293360">
    <property type="component" value="Unassembled WGS sequence"/>
</dbReference>
<dbReference type="OrthoDB" id="2011986at2759"/>
<reference evidence="2 3" key="1">
    <citation type="submission" date="2018-06" db="EMBL/GenBank/DDBJ databases">
        <title>Complete Genomes of Monosporascus.</title>
        <authorList>
            <person name="Robinson A.J."/>
            <person name="Natvig D.O."/>
        </authorList>
    </citation>
    <scope>NUCLEOTIDE SEQUENCE [LARGE SCALE GENOMIC DNA]</scope>
    <source>
        <strain evidence="2 3">CBS 110550</strain>
    </source>
</reference>
<evidence type="ECO:0000256" key="1">
    <source>
        <dbReference type="SAM" id="MobiDB-lite"/>
    </source>
</evidence>
<protein>
    <submittedName>
        <fullName evidence="2">Uncharacterized protein</fullName>
    </submittedName>
</protein>
<name>A0A4Q4T8A5_9PEZI</name>
<gene>
    <name evidence="2" type="ORF">DL764_005625</name>
</gene>
<dbReference type="PANTHER" id="PTHR28086:SF1">
    <property type="entry name" value="CU(2+) SUPPRESSING AND BLEOMYCIN SENSITIVE PROTEIN 1"/>
    <property type="match status" value="1"/>
</dbReference>
<evidence type="ECO:0000313" key="2">
    <source>
        <dbReference type="EMBL" id="RYP02751.1"/>
    </source>
</evidence>